<proteinExistence type="predicted"/>
<organism evidence="1">
    <name type="scientific">viral metagenome</name>
    <dbReference type="NCBI Taxonomy" id="1070528"/>
    <lineage>
        <taxon>unclassified sequences</taxon>
        <taxon>metagenomes</taxon>
        <taxon>organismal metagenomes</taxon>
    </lineage>
</organism>
<name>A0A6C0JVM6_9ZZZZ</name>
<dbReference type="EMBL" id="MN740745">
    <property type="protein sequence ID" value="QHU09805.1"/>
    <property type="molecule type" value="Genomic_DNA"/>
</dbReference>
<reference evidence="1" key="1">
    <citation type="journal article" date="2020" name="Nature">
        <title>Giant virus diversity and host interactions through global metagenomics.</title>
        <authorList>
            <person name="Schulz F."/>
            <person name="Roux S."/>
            <person name="Paez-Espino D."/>
            <person name="Jungbluth S."/>
            <person name="Walsh D.A."/>
            <person name="Denef V.J."/>
            <person name="McMahon K.D."/>
            <person name="Konstantinidis K.T."/>
            <person name="Eloe-Fadrosh E.A."/>
            <person name="Kyrpides N.C."/>
            <person name="Woyke T."/>
        </authorList>
    </citation>
    <scope>NUCLEOTIDE SEQUENCE</scope>
    <source>
        <strain evidence="1">GVMAG-S-1101164-164</strain>
    </source>
</reference>
<dbReference type="AlphaFoldDB" id="A0A6C0JVM6"/>
<evidence type="ECO:0000313" key="1">
    <source>
        <dbReference type="EMBL" id="QHU09805.1"/>
    </source>
</evidence>
<protein>
    <submittedName>
        <fullName evidence="1">Uncharacterized protein</fullName>
    </submittedName>
</protein>
<accession>A0A6C0JVM6</accession>
<sequence length="104" mass="11528">MPSKCCTKTSDECNFILEITSSITNLLTRMNAGLYGGIVYKSNTNTSNATATDGIKLTLDGYVIYVYSLVFKEPYPEKPYTPEQIGRINEIWVALGHPEKQISG</sequence>